<evidence type="ECO:0000256" key="9">
    <source>
        <dbReference type="ARBA" id="ARBA00022960"/>
    </source>
</evidence>
<feature type="active site" description="Proton acceptor" evidence="13">
    <location>
        <position position="62"/>
    </location>
</feature>
<name>A0A942UYH8_9BACI</name>
<feature type="active site" description="Acyl-ester intermediate" evidence="13">
    <location>
        <position position="59"/>
    </location>
</feature>
<dbReference type="GO" id="GO:0006508">
    <property type="term" value="P:proteolysis"/>
    <property type="evidence" value="ECO:0007669"/>
    <property type="project" value="UniProtKB-KW"/>
</dbReference>
<dbReference type="Pfam" id="PF00768">
    <property type="entry name" value="Peptidase_S11"/>
    <property type="match status" value="1"/>
</dbReference>
<dbReference type="GO" id="GO:0009002">
    <property type="term" value="F:serine-type D-Ala-D-Ala carboxypeptidase activity"/>
    <property type="evidence" value="ECO:0007669"/>
    <property type="project" value="UniProtKB-EC"/>
</dbReference>
<dbReference type="InterPro" id="IPR037167">
    <property type="entry name" value="Peptidase_S11_C_sf"/>
</dbReference>
<dbReference type="Proteomes" id="UP000676456">
    <property type="component" value="Unassembled WGS sequence"/>
</dbReference>
<protein>
    <recommendedName>
        <fullName evidence="4">serine-type D-Ala-D-Ala carboxypeptidase</fullName>
        <ecNumber evidence="4">3.4.16.4</ecNumber>
    </recommendedName>
</protein>
<keyword evidence="7" id="KW-0732">Signal</keyword>
<dbReference type="GO" id="GO:0009252">
    <property type="term" value="P:peptidoglycan biosynthetic process"/>
    <property type="evidence" value="ECO:0007669"/>
    <property type="project" value="UniProtKB-KW"/>
</dbReference>
<keyword evidence="11" id="KW-0961">Cell wall biogenesis/degradation</keyword>
<comment type="pathway">
    <text evidence="2">Cell wall biogenesis; peptidoglycan biosynthesis.</text>
</comment>
<dbReference type="InterPro" id="IPR012907">
    <property type="entry name" value="Peptidase_S11_C"/>
</dbReference>
<dbReference type="SMART" id="SM00936">
    <property type="entry name" value="PBP5_C"/>
    <property type="match status" value="1"/>
</dbReference>
<keyword evidence="9" id="KW-0133">Cell shape</keyword>
<dbReference type="InterPro" id="IPR001967">
    <property type="entry name" value="Peptidase_S11_N"/>
</dbReference>
<keyword evidence="10" id="KW-0573">Peptidoglycan synthesis</keyword>
<evidence type="ECO:0000256" key="14">
    <source>
        <dbReference type="PIRSR" id="PIRSR618044-2"/>
    </source>
</evidence>
<proteinExistence type="inferred from homology"/>
<feature type="active site" evidence="13">
    <location>
        <position position="123"/>
    </location>
</feature>
<evidence type="ECO:0000256" key="11">
    <source>
        <dbReference type="ARBA" id="ARBA00023316"/>
    </source>
</evidence>
<comment type="catalytic activity">
    <reaction evidence="12">
        <text>Preferential cleavage: (Ac)2-L-Lys-D-Ala-|-D-Ala. Also transpeptidation of peptidyl-alanyl moieties that are N-acyl substituents of D-alanine.</text>
        <dbReference type="EC" id="3.4.16.4"/>
    </reaction>
</comment>
<accession>A0A942UYH8</accession>
<keyword evidence="8" id="KW-0378">Hydrolase</keyword>
<dbReference type="EC" id="3.4.16.4" evidence="4"/>
<dbReference type="InterPro" id="IPR012338">
    <property type="entry name" value="Beta-lactam/transpept-like"/>
</dbReference>
<evidence type="ECO:0000256" key="12">
    <source>
        <dbReference type="ARBA" id="ARBA00034000"/>
    </source>
</evidence>
<evidence type="ECO:0000259" key="16">
    <source>
        <dbReference type="SMART" id="SM00936"/>
    </source>
</evidence>
<dbReference type="GO" id="GO:0008360">
    <property type="term" value="P:regulation of cell shape"/>
    <property type="evidence" value="ECO:0007669"/>
    <property type="project" value="UniProtKB-KW"/>
</dbReference>
<evidence type="ECO:0000256" key="13">
    <source>
        <dbReference type="PIRSR" id="PIRSR618044-1"/>
    </source>
</evidence>
<dbReference type="SUPFAM" id="SSF69189">
    <property type="entry name" value="Penicillin-binding protein associated domain"/>
    <property type="match status" value="1"/>
</dbReference>
<evidence type="ECO:0000256" key="7">
    <source>
        <dbReference type="ARBA" id="ARBA00022729"/>
    </source>
</evidence>
<dbReference type="AlphaFoldDB" id="A0A942UYH8"/>
<evidence type="ECO:0000256" key="2">
    <source>
        <dbReference type="ARBA" id="ARBA00004752"/>
    </source>
</evidence>
<dbReference type="SUPFAM" id="SSF56601">
    <property type="entry name" value="beta-lactamase/transpeptidase-like"/>
    <property type="match status" value="1"/>
</dbReference>
<sequence>MYVAFSLVTVMLLSLFQFPDRSFAKGSLDVNADAAIIVEASTGKILYAKNEDTALGIASMTKMMTEYLMFEAIKDKKLKWDQKQTISEYAHLVSIDSSLSNVGLEVGKKYTIRELYEAMAIFSANGATIAIAEAIAGSESEFVKLMNKKAKELGLKDYKFVNSSGVNNRDLKGKHPKGTGPEDENVMSARATAKLASRLMKDYPEVLETSSIPRKEFRNLIGEMKNWNQMLPSLEYEYPGVDGLKTGTTDFAGRCFTGTAERDNMRVITVVMNAKDSNGMSSDRGRFGETKKMMEYAFSNFSIKEIFPENYKIKGHESLPVIKGKEKSVKIHSQAPLKIVIKNGEEKSYKPVFTEDKKKINKHGQVTAPLKKGEQVGTLGAVYKEGKDFGYLEKSYKPTVKVITAEKAEKANWFVLMMRGVGGFFSDIWTGVSNAVKGWF</sequence>
<evidence type="ECO:0000256" key="4">
    <source>
        <dbReference type="ARBA" id="ARBA00012448"/>
    </source>
</evidence>
<feature type="domain" description="Peptidase S11 D-Ala-D-Ala carboxypeptidase A C-terminal" evidence="16">
    <location>
        <begin position="301"/>
        <end position="410"/>
    </location>
</feature>
<evidence type="ECO:0000313" key="18">
    <source>
        <dbReference type="Proteomes" id="UP000676456"/>
    </source>
</evidence>
<dbReference type="PANTHER" id="PTHR21581">
    <property type="entry name" value="D-ALANYL-D-ALANINE CARBOXYPEPTIDASE"/>
    <property type="match status" value="1"/>
</dbReference>
<keyword evidence="5 17" id="KW-0121">Carboxypeptidase</keyword>
<organism evidence="17 18">
    <name type="scientific">Lederbergia citrea</name>
    <dbReference type="NCBI Taxonomy" id="2833581"/>
    <lineage>
        <taxon>Bacteria</taxon>
        <taxon>Bacillati</taxon>
        <taxon>Bacillota</taxon>
        <taxon>Bacilli</taxon>
        <taxon>Bacillales</taxon>
        <taxon>Bacillaceae</taxon>
        <taxon>Lederbergia</taxon>
    </lineage>
</organism>
<feature type="binding site" evidence="14">
    <location>
        <position position="245"/>
    </location>
    <ligand>
        <name>substrate</name>
    </ligand>
</feature>
<keyword evidence="6" id="KW-0645">Protease</keyword>
<dbReference type="PANTHER" id="PTHR21581:SF11">
    <property type="entry name" value="D-ALANYL-D-ALANINE CARBOXYPEPTIDASE DACA"/>
    <property type="match status" value="1"/>
</dbReference>
<keyword evidence="18" id="KW-1185">Reference proteome</keyword>
<evidence type="ECO:0000256" key="8">
    <source>
        <dbReference type="ARBA" id="ARBA00022801"/>
    </source>
</evidence>
<dbReference type="Pfam" id="PF07943">
    <property type="entry name" value="PBP5_C"/>
    <property type="match status" value="1"/>
</dbReference>
<evidence type="ECO:0000256" key="6">
    <source>
        <dbReference type="ARBA" id="ARBA00022670"/>
    </source>
</evidence>
<dbReference type="InterPro" id="IPR015956">
    <property type="entry name" value="Peniciliin-bd_prot_C_sf"/>
</dbReference>
<dbReference type="InterPro" id="IPR018044">
    <property type="entry name" value="Peptidase_S11"/>
</dbReference>
<comment type="function">
    <text evidence="1">Removes C-terminal D-alanyl residues from sugar-peptide cell wall precursors.</text>
</comment>
<evidence type="ECO:0000256" key="3">
    <source>
        <dbReference type="ARBA" id="ARBA00007164"/>
    </source>
</evidence>
<dbReference type="EMBL" id="JAGYPN010000008">
    <property type="protein sequence ID" value="MBS4225069.1"/>
    <property type="molecule type" value="Genomic_DNA"/>
</dbReference>
<dbReference type="Gene3D" id="3.40.710.10">
    <property type="entry name" value="DD-peptidase/beta-lactamase superfamily"/>
    <property type="match status" value="1"/>
</dbReference>
<evidence type="ECO:0000256" key="1">
    <source>
        <dbReference type="ARBA" id="ARBA00003217"/>
    </source>
</evidence>
<evidence type="ECO:0000256" key="5">
    <source>
        <dbReference type="ARBA" id="ARBA00022645"/>
    </source>
</evidence>
<dbReference type="Gene3D" id="2.60.410.10">
    <property type="entry name" value="D-Ala-D-Ala carboxypeptidase, C-terminal domain"/>
    <property type="match status" value="1"/>
</dbReference>
<evidence type="ECO:0000313" key="17">
    <source>
        <dbReference type="EMBL" id="MBS4225069.1"/>
    </source>
</evidence>
<dbReference type="PRINTS" id="PR00725">
    <property type="entry name" value="DADACBPTASE1"/>
</dbReference>
<gene>
    <name evidence="17" type="ORF">KHA91_20465</name>
</gene>
<evidence type="ECO:0000256" key="10">
    <source>
        <dbReference type="ARBA" id="ARBA00022984"/>
    </source>
</evidence>
<reference evidence="17 18" key="1">
    <citation type="submission" date="2021-05" db="EMBL/GenBank/DDBJ databases">
        <title>Novel Bacillus species.</title>
        <authorList>
            <person name="Liu G."/>
        </authorList>
    </citation>
    <scope>NUCLEOTIDE SEQUENCE [LARGE SCALE GENOMIC DNA]</scope>
    <source>
        <strain evidence="17 18">FJAT-49682</strain>
    </source>
</reference>
<comment type="similarity">
    <text evidence="3 15">Belongs to the peptidase S11 family.</text>
</comment>
<evidence type="ECO:0000256" key="15">
    <source>
        <dbReference type="RuleBase" id="RU004016"/>
    </source>
</evidence>
<dbReference type="GO" id="GO:0071555">
    <property type="term" value="P:cell wall organization"/>
    <property type="evidence" value="ECO:0007669"/>
    <property type="project" value="UniProtKB-KW"/>
</dbReference>
<comment type="caution">
    <text evidence="17">The sequence shown here is derived from an EMBL/GenBank/DDBJ whole genome shotgun (WGS) entry which is preliminary data.</text>
</comment>